<dbReference type="SMART" id="SM00558">
    <property type="entry name" value="JmjC"/>
    <property type="match status" value="1"/>
</dbReference>
<evidence type="ECO:0000256" key="6">
    <source>
        <dbReference type="ARBA" id="ARBA00023242"/>
    </source>
</evidence>
<organism evidence="8 9">
    <name type="scientific">Elliptochloris bilobata</name>
    <dbReference type="NCBI Taxonomy" id="381761"/>
    <lineage>
        <taxon>Eukaryota</taxon>
        <taxon>Viridiplantae</taxon>
        <taxon>Chlorophyta</taxon>
        <taxon>core chlorophytes</taxon>
        <taxon>Trebouxiophyceae</taxon>
        <taxon>Trebouxiophyceae incertae sedis</taxon>
        <taxon>Elliptochloris clade</taxon>
        <taxon>Elliptochloris</taxon>
    </lineage>
</organism>
<comment type="subcellular location">
    <subcellularLocation>
        <location evidence="1">Nucleus</location>
    </subcellularLocation>
</comment>
<feature type="domain" description="JmjC" evidence="7">
    <location>
        <begin position="224"/>
        <end position="384"/>
    </location>
</feature>
<dbReference type="Pfam" id="PF12937">
    <property type="entry name" value="F-box-like"/>
    <property type="match status" value="1"/>
</dbReference>
<dbReference type="EMBL" id="JALJOU010000001">
    <property type="protein sequence ID" value="KAK9846311.1"/>
    <property type="molecule type" value="Genomic_DNA"/>
</dbReference>
<dbReference type="PROSITE" id="PS51184">
    <property type="entry name" value="JMJC"/>
    <property type="match status" value="1"/>
</dbReference>
<keyword evidence="5" id="KW-0408">Iron</keyword>
<dbReference type="PANTHER" id="PTHR12480:SF21">
    <property type="entry name" value="JMJC DOMAIN-CONTAINING PROTEIN 8"/>
    <property type="match status" value="1"/>
</dbReference>
<comment type="similarity">
    <text evidence="2">Belongs to the JARID1 histone demethylase family.</text>
</comment>
<evidence type="ECO:0000256" key="1">
    <source>
        <dbReference type="ARBA" id="ARBA00004123"/>
    </source>
</evidence>
<dbReference type="InterPro" id="IPR003347">
    <property type="entry name" value="JmjC_dom"/>
</dbReference>
<keyword evidence="4" id="KW-0560">Oxidoreductase</keyword>
<dbReference type="SUPFAM" id="SSF51197">
    <property type="entry name" value="Clavaminate synthase-like"/>
    <property type="match status" value="1"/>
</dbReference>
<gene>
    <name evidence="8" type="ORF">WJX81_001351</name>
</gene>
<dbReference type="FunFam" id="2.60.120.650:FF:000045">
    <property type="entry name" value="F-box protein At1g78280"/>
    <property type="match status" value="1"/>
</dbReference>
<sequence length="484" mass="52490">MSQHPNGVQPLGNCLLRGGCNIRHPGLGSLAALSDELLLSVLAQVSARSLVACAGASKALHCFATHEELWRAMALQECEGRFRFRGTWRRTYLAARAAREPPPASPPLRAPGLYSDLLHKPHWLATRALDPAWLARDTLPRAAGLSIAEFRARFEEPNVPVVITGVVNQWPACKRWTHKYLRKAYGGQPAVVANYDMAFGDYAAYCRGSCDDMPLYLFDSGFAEKAPRLVGDYLVPELFKEDLFQVLGDARPAHRWLIVGPQRSGSTFHKDPNATSAWNAVVRGAKKWVLFPPHVIPPGVHPSADGTEVATPLSLVEWFADFYADAQAGEARPVEGIVRAGELLFVPRGWWHLAINLEESVAVTHNYLGPVGLPAALAFARAPAAERLVSGCADRGALADRLVAALRQHRPEVLAGLQEQGQSKRKGACLAELFRGGGNGNPKHRRVSAACVRSGEPVIETGAAVEADAETGAGFRFNFTALCN</sequence>
<reference evidence="8 9" key="1">
    <citation type="journal article" date="2024" name="Nat. Commun.">
        <title>Phylogenomics reveals the evolutionary origins of lichenization in chlorophyte algae.</title>
        <authorList>
            <person name="Puginier C."/>
            <person name="Libourel C."/>
            <person name="Otte J."/>
            <person name="Skaloud P."/>
            <person name="Haon M."/>
            <person name="Grisel S."/>
            <person name="Petersen M."/>
            <person name="Berrin J.G."/>
            <person name="Delaux P.M."/>
            <person name="Dal Grande F."/>
            <person name="Keller J."/>
        </authorList>
    </citation>
    <scope>NUCLEOTIDE SEQUENCE [LARGE SCALE GENOMIC DNA]</scope>
    <source>
        <strain evidence="8 9">SAG 245.80</strain>
    </source>
</reference>
<dbReference type="InterPro" id="IPR050910">
    <property type="entry name" value="JMJD6_ArgDemeth/LysHydrox"/>
</dbReference>
<evidence type="ECO:0000256" key="2">
    <source>
        <dbReference type="ARBA" id="ARBA00006801"/>
    </source>
</evidence>
<evidence type="ECO:0000313" key="8">
    <source>
        <dbReference type="EMBL" id="KAK9846311.1"/>
    </source>
</evidence>
<dbReference type="Pfam" id="PF13621">
    <property type="entry name" value="Cupin_8"/>
    <property type="match status" value="1"/>
</dbReference>
<dbReference type="PANTHER" id="PTHR12480">
    <property type="entry name" value="ARGININE DEMETHYLASE AND LYSYL-HYDROXYLASE JMJD"/>
    <property type="match status" value="1"/>
</dbReference>
<keyword evidence="3" id="KW-0479">Metal-binding</keyword>
<keyword evidence="9" id="KW-1185">Reference proteome</keyword>
<comment type="caution">
    <text evidence="8">The sequence shown here is derived from an EMBL/GenBank/DDBJ whole genome shotgun (WGS) entry which is preliminary data.</text>
</comment>
<name>A0AAW1SL94_9CHLO</name>
<keyword evidence="6" id="KW-0539">Nucleus</keyword>
<accession>A0AAW1SL94</accession>
<dbReference type="GO" id="GO:0046872">
    <property type="term" value="F:metal ion binding"/>
    <property type="evidence" value="ECO:0007669"/>
    <property type="project" value="UniProtKB-KW"/>
</dbReference>
<evidence type="ECO:0000256" key="3">
    <source>
        <dbReference type="ARBA" id="ARBA00022723"/>
    </source>
</evidence>
<dbReference type="Gene3D" id="2.60.120.650">
    <property type="entry name" value="Cupin"/>
    <property type="match status" value="1"/>
</dbReference>
<dbReference type="AlphaFoldDB" id="A0AAW1SL94"/>
<dbReference type="Proteomes" id="UP001445335">
    <property type="component" value="Unassembled WGS sequence"/>
</dbReference>
<dbReference type="InterPro" id="IPR041667">
    <property type="entry name" value="Cupin_8"/>
</dbReference>
<dbReference type="GO" id="GO:0016491">
    <property type="term" value="F:oxidoreductase activity"/>
    <property type="evidence" value="ECO:0007669"/>
    <property type="project" value="UniProtKB-KW"/>
</dbReference>
<evidence type="ECO:0000259" key="7">
    <source>
        <dbReference type="PROSITE" id="PS51184"/>
    </source>
</evidence>
<evidence type="ECO:0000313" key="9">
    <source>
        <dbReference type="Proteomes" id="UP001445335"/>
    </source>
</evidence>
<dbReference type="Gene3D" id="1.20.1280.50">
    <property type="match status" value="1"/>
</dbReference>
<dbReference type="SUPFAM" id="SSF81383">
    <property type="entry name" value="F-box domain"/>
    <property type="match status" value="1"/>
</dbReference>
<evidence type="ECO:0000256" key="5">
    <source>
        <dbReference type="ARBA" id="ARBA00023004"/>
    </source>
</evidence>
<proteinExistence type="inferred from homology"/>
<dbReference type="InterPro" id="IPR036047">
    <property type="entry name" value="F-box-like_dom_sf"/>
</dbReference>
<dbReference type="GO" id="GO:0005634">
    <property type="term" value="C:nucleus"/>
    <property type="evidence" value="ECO:0007669"/>
    <property type="project" value="UniProtKB-SubCell"/>
</dbReference>
<dbReference type="GO" id="GO:0000987">
    <property type="term" value="F:cis-regulatory region sequence-specific DNA binding"/>
    <property type="evidence" value="ECO:0007669"/>
    <property type="project" value="TreeGrafter"/>
</dbReference>
<protein>
    <recommendedName>
        <fullName evidence="7">JmjC domain-containing protein</fullName>
    </recommendedName>
</protein>
<dbReference type="InterPro" id="IPR001810">
    <property type="entry name" value="F-box_dom"/>
</dbReference>
<evidence type="ECO:0000256" key="4">
    <source>
        <dbReference type="ARBA" id="ARBA00023002"/>
    </source>
</evidence>